<dbReference type="Gene3D" id="1.10.287.1490">
    <property type="match status" value="1"/>
</dbReference>
<feature type="compositionally biased region" description="Pro residues" evidence="2">
    <location>
        <begin position="696"/>
        <end position="710"/>
    </location>
</feature>
<feature type="transmembrane region" description="Helical" evidence="3">
    <location>
        <begin position="20"/>
        <end position="39"/>
    </location>
</feature>
<keyword evidence="5" id="KW-0645">Protease</keyword>
<feature type="transmembrane region" description="Helical" evidence="3">
    <location>
        <begin position="116"/>
        <end position="137"/>
    </location>
</feature>
<keyword evidence="3" id="KW-0812">Transmembrane</keyword>
<accession>A0A7J5TTL7</accession>
<dbReference type="Pfam" id="PF05569">
    <property type="entry name" value="Peptidase_M56"/>
    <property type="match status" value="1"/>
</dbReference>
<evidence type="ECO:0000259" key="4">
    <source>
        <dbReference type="Pfam" id="PF05569"/>
    </source>
</evidence>
<dbReference type="AlphaFoldDB" id="A0A7J5TTL7"/>
<proteinExistence type="predicted"/>
<dbReference type="CDD" id="cd07341">
    <property type="entry name" value="M56_BlaR1_MecR1_like"/>
    <property type="match status" value="1"/>
</dbReference>
<dbReference type="Gene3D" id="3.30.2010.10">
    <property type="entry name" value="Metalloproteases ('zincins'), catalytic domain"/>
    <property type="match status" value="1"/>
</dbReference>
<evidence type="ECO:0000256" key="3">
    <source>
        <dbReference type="SAM" id="Phobius"/>
    </source>
</evidence>
<evidence type="ECO:0000313" key="6">
    <source>
        <dbReference type="Proteomes" id="UP000488299"/>
    </source>
</evidence>
<name>A0A7J5TTL7_9BACT</name>
<protein>
    <submittedName>
        <fullName evidence="5">M48 family metalloprotease</fullName>
    </submittedName>
</protein>
<dbReference type="GO" id="GO:0006508">
    <property type="term" value="P:proteolysis"/>
    <property type="evidence" value="ECO:0007669"/>
    <property type="project" value="UniProtKB-KW"/>
</dbReference>
<dbReference type="Proteomes" id="UP000488299">
    <property type="component" value="Unassembled WGS sequence"/>
</dbReference>
<feature type="compositionally biased region" description="Basic residues" evidence="2">
    <location>
        <begin position="676"/>
        <end position="688"/>
    </location>
</feature>
<keyword evidence="6" id="KW-1185">Reference proteome</keyword>
<dbReference type="GO" id="GO:0008237">
    <property type="term" value="F:metallopeptidase activity"/>
    <property type="evidence" value="ECO:0007669"/>
    <property type="project" value="UniProtKB-KW"/>
</dbReference>
<keyword evidence="3" id="KW-1133">Transmembrane helix</keyword>
<evidence type="ECO:0000256" key="2">
    <source>
        <dbReference type="SAM" id="MobiDB-lite"/>
    </source>
</evidence>
<dbReference type="PANTHER" id="PTHR34978">
    <property type="entry name" value="POSSIBLE SENSOR-TRANSDUCER PROTEIN BLAR"/>
    <property type="match status" value="1"/>
</dbReference>
<feature type="compositionally biased region" description="Low complexity" evidence="2">
    <location>
        <begin position="660"/>
        <end position="675"/>
    </location>
</feature>
<keyword evidence="5" id="KW-0378">Hydrolase</keyword>
<feature type="transmembrane region" description="Helical" evidence="3">
    <location>
        <begin position="51"/>
        <end position="71"/>
    </location>
</feature>
<feature type="region of interest" description="Disordered" evidence="2">
    <location>
        <begin position="609"/>
        <end position="717"/>
    </location>
</feature>
<sequence length="717" mass="78736">MNPMNWLNSPVAEALGWTLLHALWQGFALVLPVAVCFYLMRRSRAVLRYRLGMLALLAQLLASAITFGLYYEPNTAPNLLLSNAALAWWAQSPVLTRPTGLAALQLFLSAHLAQVVGLWLVGVGVFGLRLVGGWVYVQRLRKAATLPVPALLGQTMDKLTQRLAVQARLRVSAQVSSPVVVGLFKPVVLWPVGLLSGLSVADVEAILAHELAHIRRYDYGLNMVQSVVEILYFFHPALWWLSARVREEREHCCDDVAVAVVGDARILARALARVEEWQRAGAETPTLVMAFAGGRQQLLQRVRRMLGVPTQPLVSNSQLAVLTLITLLSVSVSVYAVQQKETASVAATQKRQADMARVFAASQLQAAQVRSDAVRLGTAPAGQAMTRPETSGVDSVRKGEVKAAMPQTEIATQITPVAAQDTARMRAAQKELELLTKQLNEVMSGRQATVERLSKEMAELTRKNSQSQKQLEPLTRQLGQLARQHSALTQKLGPLERELNRLSTQNDARTRALIRQKEAQSRQVQGQMERLEKQMEKLSEQVEPAHTRMEPFYNRLATIGDSINTLYEPTFALTEKIAQLSEQIAEDAHRQAEVAYRRAEEAFRRVEGEVRGMSPAEPPFSPAIREPRAPRAPRTPRMPRPARVPHAAVAPVPPPPGLPVPAAIAPVPEVPGAPAHRPRPPRPARVIRGRAALQPAPAPAPAEAPSPAPKPPREPEE</sequence>
<reference evidence="5 6" key="1">
    <citation type="submission" date="2019-10" db="EMBL/GenBank/DDBJ databases">
        <title>Rudanella paleaurantiibacter sp. nov., isolated from sludge.</title>
        <authorList>
            <person name="Xu S.Q."/>
        </authorList>
    </citation>
    <scope>NUCLEOTIDE SEQUENCE [LARGE SCALE GENOMIC DNA]</scope>
    <source>
        <strain evidence="5 6">HX-22-17</strain>
    </source>
</reference>
<feature type="domain" description="Peptidase M56" evidence="4">
    <location>
        <begin position="28"/>
        <end position="274"/>
    </location>
</feature>
<evidence type="ECO:0000313" key="5">
    <source>
        <dbReference type="EMBL" id="KAB7727109.1"/>
    </source>
</evidence>
<gene>
    <name evidence="5" type="ORF">F5984_23020</name>
</gene>
<dbReference type="SUPFAM" id="SSF90257">
    <property type="entry name" value="Myosin rod fragments"/>
    <property type="match status" value="1"/>
</dbReference>
<keyword evidence="5" id="KW-0482">Metalloprotease</keyword>
<dbReference type="InterPro" id="IPR008756">
    <property type="entry name" value="Peptidase_M56"/>
</dbReference>
<dbReference type="PANTHER" id="PTHR34978:SF3">
    <property type="entry name" value="SLR0241 PROTEIN"/>
    <property type="match status" value="1"/>
</dbReference>
<keyword evidence="3" id="KW-0472">Membrane</keyword>
<comment type="caution">
    <text evidence="5">The sequence shown here is derived from an EMBL/GenBank/DDBJ whole genome shotgun (WGS) entry which is preliminary data.</text>
</comment>
<dbReference type="InterPro" id="IPR052173">
    <property type="entry name" value="Beta-lactam_resp_regulator"/>
</dbReference>
<keyword evidence="1" id="KW-0175">Coiled coil</keyword>
<feature type="coiled-coil region" evidence="1">
    <location>
        <begin position="418"/>
        <end position="477"/>
    </location>
</feature>
<evidence type="ECO:0000256" key="1">
    <source>
        <dbReference type="SAM" id="Coils"/>
    </source>
</evidence>
<dbReference type="EMBL" id="WELI01000012">
    <property type="protein sequence ID" value="KAB7727109.1"/>
    <property type="molecule type" value="Genomic_DNA"/>
</dbReference>
<feature type="coiled-coil region" evidence="1">
    <location>
        <begin position="514"/>
        <end position="548"/>
    </location>
</feature>
<organism evidence="5 6">
    <name type="scientific">Rudanella paleaurantiibacter</name>
    <dbReference type="NCBI Taxonomy" id="2614655"/>
    <lineage>
        <taxon>Bacteria</taxon>
        <taxon>Pseudomonadati</taxon>
        <taxon>Bacteroidota</taxon>
        <taxon>Cytophagia</taxon>
        <taxon>Cytophagales</taxon>
        <taxon>Cytophagaceae</taxon>
        <taxon>Rudanella</taxon>
    </lineage>
</organism>